<feature type="region of interest" description="Disordered" evidence="1">
    <location>
        <begin position="71"/>
        <end position="109"/>
    </location>
</feature>
<gene>
    <name evidence="3" type="ORF">ACFOPI_05140</name>
</gene>
<name>A0ABV7VZH6_9BURK</name>
<dbReference type="GO" id="GO:0004519">
    <property type="term" value="F:endonuclease activity"/>
    <property type="evidence" value="ECO:0007669"/>
    <property type="project" value="UniProtKB-KW"/>
</dbReference>
<accession>A0ABV7VZH6</accession>
<comment type="caution">
    <text evidence="3">The sequence shown here is derived from an EMBL/GenBank/DDBJ whole genome shotgun (WGS) entry which is preliminary data.</text>
</comment>
<dbReference type="PANTHER" id="PTHR30015:SF7">
    <property type="entry name" value="TYPE IV METHYL-DIRECTED RESTRICTION ENZYME ECOKMRR"/>
    <property type="match status" value="1"/>
</dbReference>
<reference evidence="4" key="1">
    <citation type="journal article" date="2019" name="Int. J. Syst. Evol. Microbiol.">
        <title>The Global Catalogue of Microorganisms (GCM) 10K type strain sequencing project: providing services to taxonomists for standard genome sequencing and annotation.</title>
        <authorList>
            <consortium name="The Broad Institute Genomics Platform"/>
            <consortium name="The Broad Institute Genome Sequencing Center for Infectious Disease"/>
            <person name="Wu L."/>
            <person name="Ma J."/>
        </authorList>
    </citation>
    <scope>NUCLEOTIDE SEQUENCE [LARGE SCALE GENOMIC DNA]</scope>
    <source>
        <strain evidence="4">KCTC 42501</strain>
    </source>
</reference>
<evidence type="ECO:0000313" key="4">
    <source>
        <dbReference type="Proteomes" id="UP001595729"/>
    </source>
</evidence>
<protein>
    <submittedName>
        <fullName evidence="3">Restriction endonuclease</fullName>
        <ecNumber evidence="3">3.1.21.-</ecNumber>
    </submittedName>
</protein>
<feature type="domain" description="Restriction endonuclease type IV Mrr" evidence="2">
    <location>
        <begin position="139"/>
        <end position="256"/>
    </location>
</feature>
<keyword evidence="4" id="KW-1185">Reference proteome</keyword>
<feature type="compositionally biased region" description="Basic residues" evidence="1">
    <location>
        <begin position="88"/>
        <end position="100"/>
    </location>
</feature>
<dbReference type="Gene3D" id="3.40.1350.10">
    <property type="match status" value="1"/>
</dbReference>
<dbReference type="SUPFAM" id="SSF52980">
    <property type="entry name" value="Restriction endonuclease-like"/>
    <property type="match status" value="1"/>
</dbReference>
<dbReference type="InterPro" id="IPR052906">
    <property type="entry name" value="Type_IV_Methyl-Rstrct_Enzyme"/>
</dbReference>
<evidence type="ECO:0000256" key="1">
    <source>
        <dbReference type="SAM" id="MobiDB-lite"/>
    </source>
</evidence>
<evidence type="ECO:0000313" key="3">
    <source>
        <dbReference type="EMBL" id="MFC3682968.1"/>
    </source>
</evidence>
<dbReference type="InterPro" id="IPR007560">
    <property type="entry name" value="Restrct_endonuc_IV_Mrr"/>
</dbReference>
<keyword evidence="3" id="KW-0540">Nuclease</keyword>
<evidence type="ECO:0000259" key="2">
    <source>
        <dbReference type="Pfam" id="PF04471"/>
    </source>
</evidence>
<dbReference type="InterPro" id="IPR011335">
    <property type="entry name" value="Restrct_endonuc-II-like"/>
</dbReference>
<dbReference type="InterPro" id="IPR011856">
    <property type="entry name" value="tRNA_endonuc-like_dom_sf"/>
</dbReference>
<proteinExistence type="predicted"/>
<dbReference type="PANTHER" id="PTHR30015">
    <property type="entry name" value="MRR RESTRICTION SYSTEM PROTEIN"/>
    <property type="match status" value="1"/>
</dbReference>
<keyword evidence="3" id="KW-0378">Hydrolase</keyword>
<dbReference type="GO" id="GO:0016787">
    <property type="term" value="F:hydrolase activity"/>
    <property type="evidence" value="ECO:0007669"/>
    <property type="project" value="UniProtKB-KW"/>
</dbReference>
<dbReference type="RefSeq" id="WP_382171694.1">
    <property type="nucleotide sequence ID" value="NZ_JBHRXX010000002.1"/>
</dbReference>
<dbReference type="EC" id="3.1.21.-" evidence="3"/>
<dbReference type="EMBL" id="JBHRXX010000002">
    <property type="protein sequence ID" value="MFC3682968.1"/>
    <property type="molecule type" value="Genomic_DNA"/>
</dbReference>
<dbReference type="Proteomes" id="UP001595729">
    <property type="component" value="Unassembled WGS sequence"/>
</dbReference>
<dbReference type="Pfam" id="PF04471">
    <property type="entry name" value="Mrr_cat"/>
    <property type="match status" value="1"/>
</dbReference>
<organism evidence="3 4">
    <name type="scientific">Hydrogenophaga luteola</name>
    <dbReference type="NCBI Taxonomy" id="1591122"/>
    <lineage>
        <taxon>Bacteria</taxon>
        <taxon>Pseudomonadati</taxon>
        <taxon>Pseudomonadota</taxon>
        <taxon>Betaproteobacteria</taxon>
        <taxon>Burkholderiales</taxon>
        <taxon>Comamonadaceae</taxon>
        <taxon>Hydrogenophaga</taxon>
    </lineage>
</organism>
<sequence length="275" mass="30730">MTIVEAIKEVMRGAGRPLSSREAYDAIVAQELYPFQAKDPHHVVLMQIRRHCAGIDFPTASPTKHFRLHGDNTYFPLDRPDTQPAGRSHSKLRNSRKKPPSQRSIGKPDFSRLSSIEKDLWDTHKRYLSTFNQKMLQELKKMTPAAFEAFGRELLDGYGFENTHVTAISKDGGIDGFGRLKVGLAHLNVAFQCKRWRTTTIQRPEIDRFRGAAQGAYEQGIFFTTSSFSSGAIGASIKSGAIPIVLIDGPAIVSLMIQKRIRVESTLMEIPAFAL</sequence>
<keyword evidence="3" id="KW-0255">Endonuclease</keyword>